<dbReference type="STRING" id="903503.MEPCIT_309"/>
<dbReference type="eggNOG" id="COG0184">
    <property type="taxonomic scope" value="Bacteria"/>
</dbReference>
<gene>
    <name evidence="4 7" type="primary">rpsO</name>
    <name evidence="7" type="ordered locus">MEPCIT_309</name>
</gene>
<name>F7XXW7_MOREP</name>
<dbReference type="PANTHER" id="PTHR23321:SF26">
    <property type="entry name" value="SMALL RIBOSOMAL SUBUNIT PROTEIN US15M"/>
    <property type="match status" value="1"/>
</dbReference>
<comment type="subunit">
    <text evidence="3 4">Part of the 30S ribosomal subunit. Forms a bridge to the 50S subunit in the 70S ribosome, contacting the 23S rRNA.</text>
</comment>
<organism evidence="7 8">
    <name type="scientific">Moranella endobia (strain PCIT)</name>
    <dbReference type="NCBI Taxonomy" id="903503"/>
    <lineage>
        <taxon>Bacteria</taxon>
        <taxon>Pseudomonadati</taxon>
        <taxon>Pseudomonadota</taxon>
        <taxon>Gammaproteobacteria</taxon>
        <taxon>Enterobacterales</taxon>
        <taxon>Enterobacteriaceae</taxon>
        <taxon>Candidatus Moranella</taxon>
    </lineage>
</organism>
<keyword evidence="4 6" id="KW-0694">RNA-binding</keyword>
<dbReference type="PANTHER" id="PTHR23321">
    <property type="entry name" value="RIBOSOMAL PROTEIN S15, BACTERIAL AND ORGANELLAR"/>
    <property type="match status" value="1"/>
</dbReference>
<dbReference type="NCBIfam" id="TIGR00952">
    <property type="entry name" value="S15_bact"/>
    <property type="match status" value="1"/>
</dbReference>
<dbReference type="InterPro" id="IPR000589">
    <property type="entry name" value="Ribosomal_uS15"/>
</dbReference>
<evidence type="ECO:0000256" key="5">
    <source>
        <dbReference type="RuleBase" id="RU003919"/>
    </source>
</evidence>
<evidence type="ECO:0000256" key="3">
    <source>
        <dbReference type="ARBA" id="ARBA00064542"/>
    </source>
</evidence>
<dbReference type="CDD" id="cd00353">
    <property type="entry name" value="Ribosomal_S15p_S13e"/>
    <property type="match status" value="1"/>
</dbReference>
<dbReference type="Gene3D" id="6.10.250.3130">
    <property type="match status" value="1"/>
</dbReference>
<accession>F7XXW7</accession>
<dbReference type="HOGENOM" id="CLU_148518_0_0_6"/>
<dbReference type="Proteomes" id="UP000000504">
    <property type="component" value="Chromosome"/>
</dbReference>
<evidence type="ECO:0000256" key="2">
    <source>
        <dbReference type="ARBA" id="ARBA00023274"/>
    </source>
</evidence>
<dbReference type="GO" id="GO:0019843">
    <property type="term" value="F:rRNA binding"/>
    <property type="evidence" value="ECO:0007669"/>
    <property type="project" value="UniProtKB-UniRule"/>
</dbReference>
<comment type="function">
    <text evidence="4">Forms an intersubunit bridge (bridge B4) with the 23S rRNA of the 50S subunit in the ribosome.</text>
</comment>
<dbReference type="Gene3D" id="1.10.287.10">
    <property type="entry name" value="S15/NS1, RNA-binding"/>
    <property type="match status" value="1"/>
</dbReference>
<dbReference type="GO" id="GO:0022627">
    <property type="term" value="C:cytosolic small ribosomal subunit"/>
    <property type="evidence" value="ECO:0007669"/>
    <property type="project" value="TreeGrafter"/>
</dbReference>
<dbReference type="GO" id="GO:0006412">
    <property type="term" value="P:translation"/>
    <property type="evidence" value="ECO:0007669"/>
    <property type="project" value="UniProtKB-UniRule"/>
</dbReference>
<keyword evidence="8" id="KW-1185">Reference proteome</keyword>
<dbReference type="SUPFAM" id="SSF47060">
    <property type="entry name" value="S15/NS1 RNA-binding domain"/>
    <property type="match status" value="1"/>
</dbReference>
<dbReference type="Pfam" id="PF00312">
    <property type="entry name" value="Ribosomal_S15"/>
    <property type="match status" value="1"/>
</dbReference>
<dbReference type="EMBL" id="CP002243">
    <property type="protein sequence ID" value="AEI74943.1"/>
    <property type="molecule type" value="Genomic_DNA"/>
</dbReference>
<evidence type="ECO:0000256" key="1">
    <source>
        <dbReference type="ARBA" id="ARBA00022980"/>
    </source>
</evidence>
<dbReference type="FunFam" id="1.10.287.10:FF:000002">
    <property type="entry name" value="30S ribosomal protein S15"/>
    <property type="match status" value="1"/>
</dbReference>
<sequence length="89" mass="10354">MSLSVEEKKNIIANFGRDTKDSGYPEVQIALLTAQISQLQVHFDKHQKDHHSRHGLLRIVSQRRKLLDYLKGKDMGRYTILIDNLGLRR</sequence>
<reference evidence="7 8" key="2">
    <citation type="journal article" date="2011" name="Curr. Biol.">
        <title>An interdependent metabolic patchwork in the nested symbiosis of mealybugs.</title>
        <authorList>
            <person name="McCutcheon J.P."/>
            <person name="von Dohlen C.D."/>
        </authorList>
    </citation>
    <scope>NUCLEOTIDE SEQUENCE [LARGE SCALE GENOMIC DNA]</scope>
    <source>
        <strain evidence="7 8">PCIT</strain>
    </source>
</reference>
<evidence type="ECO:0000256" key="6">
    <source>
        <dbReference type="RuleBase" id="RU004524"/>
    </source>
</evidence>
<reference key="1">
    <citation type="submission" date="2010-09" db="EMBL/GenBank/DDBJ databases">
        <title>An interdependent metabolic patchwork in the nested three-way symbiosis of mealybugs.</title>
        <authorList>
            <person name="McCutcheon J.P."/>
            <person name="von Dohlen C.D."/>
        </authorList>
    </citation>
    <scope>NUCLEOTIDE SEQUENCE</scope>
    <source>
        <strain>PCIT</strain>
    </source>
</reference>
<dbReference type="AlphaFoldDB" id="F7XXW7"/>
<comment type="function">
    <text evidence="4 6">One of the primary rRNA binding proteins, it binds directly to 16S rRNA where it helps nucleate assembly of the platform of the 30S subunit by binding and bridging several RNA helices of the 16S rRNA.</text>
</comment>
<dbReference type="PROSITE" id="PS00362">
    <property type="entry name" value="RIBOSOMAL_S15"/>
    <property type="match status" value="1"/>
</dbReference>
<keyword evidence="4 6" id="KW-0699">rRNA-binding</keyword>
<dbReference type="RefSeq" id="WP_013975693.1">
    <property type="nucleotide sequence ID" value="NC_015735.1"/>
</dbReference>
<dbReference type="OrthoDB" id="9799262at2"/>
<evidence type="ECO:0000313" key="7">
    <source>
        <dbReference type="EMBL" id="AEI74943.1"/>
    </source>
</evidence>
<dbReference type="InterPro" id="IPR009068">
    <property type="entry name" value="uS15_NS1_RNA-bd_sf"/>
</dbReference>
<dbReference type="InterPro" id="IPR005290">
    <property type="entry name" value="Ribosomal_uS15_bac-type"/>
</dbReference>
<keyword evidence="1 4" id="KW-0689">Ribosomal protein</keyword>
<dbReference type="GO" id="GO:0003735">
    <property type="term" value="F:structural constituent of ribosome"/>
    <property type="evidence" value="ECO:0007669"/>
    <property type="project" value="InterPro"/>
</dbReference>
<evidence type="ECO:0000256" key="4">
    <source>
        <dbReference type="HAMAP-Rule" id="MF_01343"/>
    </source>
</evidence>
<proteinExistence type="inferred from homology"/>
<dbReference type="KEGG" id="men:MEPCIT_309"/>
<comment type="similarity">
    <text evidence="4 5">Belongs to the universal ribosomal protein uS15 family.</text>
</comment>
<dbReference type="HAMAP" id="MF_01343_B">
    <property type="entry name" value="Ribosomal_uS15_B"/>
    <property type="match status" value="1"/>
</dbReference>
<dbReference type="SMART" id="SM01387">
    <property type="entry name" value="Ribosomal_S15"/>
    <property type="match status" value="1"/>
</dbReference>
<protein>
    <recommendedName>
        <fullName evidence="4">Small ribosomal subunit protein uS15</fullName>
    </recommendedName>
</protein>
<evidence type="ECO:0000313" key="8">
    <source>
        <dbReference type="Proteomes" id="UP000000504"/>
    </source>
</evidence>
<keyword evidence="2 4" id="KW-0687">Ribonucleoprotein</keyword>